<gene>
    <name evidence="1" type="ORF">ACFOJE_20530</name>
</gene>
<protein>
    <submittedName>
        <fullName evidence="1">Uncharacterized protein</fullName>
    </submittedName>
</protein>
<evidence type="ECO:0000313" key="1">
    <source>
        <dbReference type="EMBL" id="MFC2974585.1"/>
    </source>
</evidence>
<keyword evidence="2" id="KW-1185">Reference proteome</keyword>
<dbReference type="EMBL" id="JBHRSJ010000035">
    <property type="protein sequence ID" value="MFC2974585.1"/>
    <property type="molecule type" value="Genomic_DNA"/>
</dbReference>
<dbReference type="RefSeq" id="WP_377816833.1">
    <property type="nucleotide sequence ID" value="NZ_JBHRSJ010000035.1"/>
</dbReference>
<organism evidence="1 2">
    <name type="scientific">Azotobacter bryophylli</name>
    <dbReference type="NCBI Taxonomy" id="1986537"/>
    <lineage>
        <taxon>Bacteria</taxon>
        <taxon>Pseudomonadati</taxon>
        <taxon>Pseudomonadota</taxon>
        <taxon>Gammaproteobacteria</taxon>
        <taxon>Pseudomonadales</taxon>
        <taxon>Pseudomonadaceae</taxon>
        <taxon>Azotobacter</taxon>
    </lineage>
</organism>
<comment type="caution">
    <text evidence="1">The sequence shown here is derived from an EMBL/GenBank/DDBJ whole genome shotgun (WGS) entry which is preliminary data.</text>
</comment>
<dbReference type="Proteomes" id="UP001595457">
    <property type="component" value="Unassembled WGS sequence"/>
</dbReference>
<accession>A0ABV7AYX0</accession>
<evidence type="ECO:0000313" key="2">
    <source>
        <dbReference type="Proteomes" id="UP001595457"/>
    </source>
</evidence>
<proteinExistence type="predicted"/>
<reference evidence="2" key="1">
    <citation type="journal article" date="2019" name="Int. J. Syst. Evol. Microbiol.">
        <title>The Global Catalogue of Microorganisms (GCM) 10K type strain sequencing project: providing services to taxonomists for standard genome sequencing and annotation.</title>
        <authorList>
            <consortium name="The Broad Institute Genomics Platform"/>
            <consortium name="The Broad Institute Genome Sequencing Center for Infectious Disease"/>
            <person name="Wu L."/>
            <person name="Ma J."/>
        </authorList>
    </citation>
    <scope>NUCLEOTIDE SEQUENCE [LARGE SCALE GENOMIC DNA]</scope>
    <source>
        <strain evidence="2">KCTC 62195</strain>
    </source>
</reference>
<sequence>MSISRISNNSITNALQGQVKPLSDLPSKKIPTTDIEKLNNIVKASEAGANYQKADNSRDNLYAQVKVSGKVVANIWKSGLVELPNAYAHLSSEITATSSASDRAEQIAKALGGEISYASNGTETPSYSFSESLKKILDGR</sequence>
<name>A0ABV7AYX0_9GAMM</name>